<dbReference type="InterPro" id="IPR008757">
    <property type="entry name" value="Peptidase_M6-like_domain"/>
</dbReference>
<feature type="domain" description="Peptidase M6-like" evidence="1">
    <location>
        <begin position="7"/>
        <end position="80"/>
    </location>
</feature>
<name>A0A644YHG3_9ZZZZ</name>
<dbReference type="GO" id="GO:0006508">
    <property type="term" value="P:proteolysis"/>
    <property type="evidence" value="ECO:0007669"/>
    <property type="project" value="InterPro"/>
</dbReference>
<evidence type="ECO:0000259" key="1">
    <source>
        <dbReference type="Pfam" id="PF05547"/>
    </source>
</evidence>
<proteinExistence type="predicted"/>
<comment type="caution">
    <text evidence="2">The sequence shown here is derived from an EMBL/GenBank/DDBJ whole genome shotgun (WGS) entry which is preliminary data.</text>
</comment>
<evidence type="ECO:0000313" key="2">
    <source>
        <dbReference type="EMBL" id="MPM28062.1"/>
    </source>
</evidence>
<dbReference type="AlphaFoldDB" id="A0A644YHG3"/>
<dbReference type="EMBL" id="VSSQ01005151">
    <property type="protein sequence ID" value="MPM28062.1"/>
    <property type="molecule type" value="Genomic_DNA"/>
</dbReference>
<accession>A0A644YHG3</accession>
<dbReference type="GO" id="GO:0008233">
    <property type="term" value="F:peptidase activity"/>
    <property type="evidence" value="ECO:0007669"/>
    <property type="project" value="InterPro"/>
</dbReference>
<reference evidence="2" key="1">
    <citation type="submission" date="2019-08" db="EMBL/GenBank/DDBJ databases">
        <authorList>
            <person name="Kucharzyk K."/>
            <person name="Murdoch R.W."/>
            <person name="Higgins S."/>
            <person name="Loffler F."/>
        </authorList>
    </citation>
    <scope>NUCLEOTIDE SEQUENCE</scope>
</reference>
<organism evidence="2">
    <name type="scientific">bioreactor metagenome</name>
    <dbReference type="NCBI Taxonomy" id="1076179"/>
    <lineage>
        <taxon>unclassified sequences</taxon>
        <taxon>metagenomes</taxon>
        <taxon>ecological metagenomes</taxon>
    </lineage>
</organism>
<protein>
    <recommendedName>
        <fullName evidence="1">Peptidase M6-like domain-containing protein</fullName>
    </recommendedName>
</protein>
<sequence>MNIAEITIIKAEDFIIVEQDAPLGMVAHEFGHKLELPDLYGSEEPIRNWTIMSGGSYNGRIIGSATNGLGAYCREELQKSCFLGKYVQDIVPIMDGGRIIGVISIFRDITEIKQLTDKLEYANTTIKQLYGRQKRHRQRGSCKICSQKQPPQG</sequence>
<dbReference type="SUPFAM" id="SSF55486">
    <property type="entry name" value="Metalloproteases ('zincins'), catalytic domain"/>
    <property type="match status" value="1"/>
</dbReference>
<dbReference type="Pfam" id="PF05547">
    <property type="entry name" value="Peptidase_M6"/>
    <property type="match status" value="1"/>
</dbReference>
<gene>
    <name evidence="2" type="ORF">SDC9_74579</name>
</gene>
<dbReference type="Gene3D" id="3.30.450.20">
    <property type="entry name" value="PAS domain"/>
    <property type="match status" value="1"/>
</dbReference>